<gene>
    <name evidence="1" type="ORF">SAMN05421747_11671</name>
</gene>
<reference evidence="1 2" key="1">
    <citation type="submission" date="2016-10" db="EMBL/GenBank/DDBJ databases">
        <authorList>
            <person name="de Groot N.N."/>
        </authorList>
    </citation>
    <scope>NUCLEOTIDE SEQUENCE [LARGE SCALE GENOMIC DNA]</scope>
    <source>
        <strain evidence="1 2">DSM 22900</strain>
    </source>
</reference>
<organism evidence="1 2">
    <name type="scientific">Parapedobacter composti</name>
    <dbReference type="NCBI Taxonomy" id="623281"/>
    <lineage>
        <taxon>Bacteria</taxon>
        <taxon>Pseudomonadati</taxon>
        <taxon>Bacteroidota</taxon>
        <taxon>Sphingobacteriia</taxon>
        <taxon>Sphingobacteriales</taxon>
        <taxon>Sphingobacteriaceae</taxon>
        <taxon>Parapedobacter</taxon>
    </lineage>
</organism>
<keyword evidence="2" id="KW-1185">Reference proteome</keyword>
<accession>A0A1I1KKT2</accession>
<proteinExistence type="predicted"/>
<dbReference type="EMBL" id="FOLL01000016">
    <property type="protein sequence ID" value="SFC61574.1"/>
    <property type="molecule type" value="Genomic_DNA"/>
</dbReference>
<protein>
    <submittedName>
        <fullName evidence="1">WbqC-like protein family protein</fullName>
    </submittedName>
</protein>
<dbReference type="STRING" id="623281.SAMN05421747_11671"/>
<name>A0A1I1KKT2_9SPHI</name>
<evidence type="ECO:0000313" key="2">
    <source>
        <dbReference type="Proteomes" id="UP000199577"/>
    </source>
</evidence>
<dbReference type="Pfam" id="PF08889">
    <property type="entry name" value="WbqC"/>
    <property type="match status" value="2"/>
</dbReference>
<dbReference type="InterPro" id="IPR014985">
    <property type="entry name" value="WbqC"/>
</dbReference>
<evidence type="ECO:0000313" key="1">
    <source>
        <dbReference type="EMBL" id="SFC61574.1"/>
    </source>
</evidence>
<dbReference type="AlphaFoldDB" id="A0A1I1KKT2"/>
<dbReference type="Proteomes" id="UP000199577">
    <property type="component" value="Unassembled WGS sequence"/>
</dbReference>
<sequence>MTLQISLNLSYFAGLKSRFLVIMDTPLVLPACYLPPIVYFHAILSSEKPILLDGFEHYPKQTYRTRASIYSANGKLDLIIPVHRGNSGHIPMRDVRINYEADWQRLHWMSLQTAYRSAAYFEYYEDDFAPFYQQRYERLFDYNAALLELLLRLLKIDRQVGFTDSYRQDYAAELDFRQVIHPKKSYPETEVHPYYQVFGNKHGFIPNLSIVDLLFNHGPQSKRYL</sequence>